<proteinExistence type="predicted"/>
<organism evidence="2 3">
    <name type="scientific">Catenaria anguillulae PL171</name>
    <dbReference type="NCBI Taxonomy" id="765915"/>
    <lineage>
        <taxon>Eukaryota</taxon>
        <taxon>Fungi</taxon>
        <taxon>Fungi incertae sedis</taxon>
        <taxon>Blastocladiomycota</taxon>
        <taxon>Blastocladiomycetes</taxon>
        <taxon>Blastocladiales</taxon>
        <taxon>Catenariaceae</taxon>
        <taxon>Catenaria</taxon>
    </lineage>
</organism>
<comment type="caution">
    <text evidence="2">The sequence shown here is derived from an EMBL/GenBank/DDBJ whole genome shotgun (WGS) entry which is preliminary data.</text>
</comment>
<feature type="compositionally biased region" description="Low complexity" evidence="1">
    <location>
        <begin position="85"/>
        <end position="98"/>
    </location>
</feature>
<dbReference type="EMBL" id="MCFL01000032">
    <property type="protein sequence ID" value="ORZ33957.1"/>
    <property type="molecule type" value="Genomic_DNA"/>
</dbReference>
<sequence length="413" mass="42376">MDSSPSDAAIGGSQFFPAVEHLDENLAESQVGIGSTPATRRNEAPSSPHSIPGHQSRAIDAVSSNPQLLSMRHHPTRPPNDGHSPRSGSASPSQSMRAAPSISDSLGLEPVVDVHKSSSGLSAGPGSSLHARFAGHGLAAAGRSVSDAQIGSLIDNIDIGAVASLQPTNAPTSSVPTTPLSRRRASYGTTTSSKDSRLGMAVGHSLAASASGPSSQRGSMGGLMVPGASPAPSHYFTNTGSPSVGVSGSSIAHPGGYAGYRYPTAVPVVHDPHIGQPHYIPVHLGMSNAQHVPGGSYLALSPVMHPQPMMNAHLPVNVRRAIRQVNQYQTLDTITGQSNPDIAPTVNIDVAVGSVSEIDLDPNEIVPVVDTSAAAKDTERESSASTNETSLPYFTIGRSGSLELPLISSLRGA</sequence>
<feature type="compositionally biased region" description="Polar residues" evidence="1">
    <location>
        <begin position="383"/>
        <end position="392"/>
    </location>
</feature>
<name>A0A1Y2HH94_9FUNG</name>
<reference evidence="2 3" key="1">
    <citation type="submission" date="2016-07" db="EMBL/GenBank/DDBJ databases">
        <title>Pervasive Adenine N6-methylation of Active Genes in Fungi.</title>
        <authorList>
            <consortium name="DOE Joint Genome Institute"/>
            <person name="Mondo S.J."/>
            <person name="Dannebaum R.O."/>
            <person name="Kuo R.C."/>
            <person name="Labutti K."/>
            <person name="Haridas S."/>
            <person name="Kuo A."/>
            <person name="Salamov A."/>
            <person name="Ahrendt S.R."/>
            <person name="Lipzen A."/>
            <person name="Sullivan W."/>
            <person name="Andreopoulos W.B."/>
            <person name="Clum A."/>
            <person name="Lindquist E."/>
            <person name="Daum C."/>
            <person name="Ramamoorthy G.K."/>
            <person name="Gryganskyi A."/>
            <person name="Culley D."/>
            <person name="Magnuson J.K."/>
            <person name="James T.Y."/>
            <person name="O'Malley M.A."/>
            <person name="Stajich J.E."/>
            <person name="Spatafora J.W."/>
            <person name="Visel A."/>
            <person name="Grigoriev I.V."/>
        </authorList>
    </citation>
    <scope>NUCLEOTIDE SEQUENCE [LARGE SCALE GENOMIC DNA]</scope>
    <source>
        <strain evidence="2 3">PL171</strain>
    </source>
</reference>
<feature type="region of interest" description="Disordered" evidence="1">
    <location>
        <begin position="371"/>
        <end position="392"/>
    </location>
</feature>
<keyword evidence="3" id="KW-1185">Reference proteome</keyword>
<feature type="region of interest" description="Disordered" evidence="1">
    <location>
        <begin position="166"/>
        <end position="226"/>
    </location>
</feature>
<evidence type="ECO:0000313" key="3">
    <source>
        <dbReference type="Proteomes" id="UP000193411"/>
    </source>
</evidence>
<feature type="compositionally biased region" description="Polar residues" evidence="1">
    <location>
        <begin position="32"/>
        <end position="49"/>
    </location>
</feature>
<dbReference type="Proteomes" id="UP000193411">
    <property type="component" value="Unassembled WGS sequence"/>
</dbReference>
<accession>A0A1Y2HH94</accession>
<gene>
    <name evidence="2" type="ORF">BCR44DRAFT_204917</name>
</gene>
<evidence type="ECO:0000256" key="1">
    <source>
        <dbReference type="SAM" id="MobiDB-lite"/>
    </source>
</evidence>
<feature type="compositionally biased region" description="Polar residues" evidence="1">
    <location>
        <begin position="166"/>
        <end position="180"/>
    </location>
</feature>
<evidence type="ECO:0000313" key="2">
    <source>
        <dbReference type="EMBL" id="ORZ33957.1"/>
    </source>
</evidence>
<dbReference type="AlphaFoldDB" id="A0A1Y2HH94"/>
<protein>
    <submittedName>
        <fullName evidence="2">Uncharacterized protein</fullName>
    </submittedName>
</protein>
<feature type="region of interest" description="Disordered" evidence="1">
    <location>
        <begin position="21"/>
        <end position="101"/>
    </location>
</feature>